<dbReference type="GO" id="GO:0006744">
    <property type="term" value="P:ubiquinone biosynthetic process"/>
    <property type="evidence" value="ECO:0007669"/>
    <property type="project" value="InterPro"/>
</dbReference>
<evidence type="ECO:0000256" key="1">
    <source>
        <dbReference type="ARBA" id="ARBA00001974"/>
    </source>
</evidence>
<dbReference type="InterPro" id="IPR010971">
    <property type="entry name" value="UbiH/COQ6"/>
</dbReference>
<gene>
    <name evidence="9" type="ORF">J2T57_000082</name>
</gene>
<name>A0AAE3G0A3_9GAMM</name>
<dbReference type="InterPro" id="IPR036188">
    <property type="entry name" value="FAD/NAD-bd_sf"/>
</dbReference>
<keyword evidence="10" id="KW-1185">Reference proteome</keyword>
<keyword evidence="4" id="KW-0285">Flavoprotein</keyword>
<evidence type="ECO:0000256" key="4">
    <source>
        <dbReference type="ARBA" id="ARBA00022630"/>
    </source>
</evidence>
<dbReference type="InterPro" id="IPR002938">
    <property type="entry name" value="FAD-bd"/>
</dbReference>
<dbReference type="InterPro" id="IPR011295">
    <property type="entry name" value="UbiH"/>
</dbReference>
<dbReference type="PANTHER" id="PTHR43876">
    <property type="entry name" value="UBIQUINONE BIOSYNTHESIS MONOOXYGENASE COQ6, MITOCHONDRIAL"/>
    <property type="match status" value="1"/>
</dbReference>
<dbReference type="PANTHER" id="PTHR43876:SF8">
    <property type="entry name" value="2-OCTAPRENYL-6-METHOXYPHENOL HYDROXYLASE"/>
    <property type="match status" value="1"/>
</dbReference>
<dbReference type="EC" id="1.14.13.-" evidence="9"/>
<dbReference type="GO" id="GO:0071949">
    <property type="term" value="F:FAD binding"/>
    <property type="evidence" value="ECO:0007669"/>
    <property type="project" value="InterPro"/>
</dbReference>
<keyword evidence="7" id="KW-0503">Monooxygenase</keyword>
<evidence type="ECO:0000313" key="10">
    <source>
        <dbReference type="Proteomes" id="UP001205843"/>
    </source>
</evidence>
<reference evidence="9" key="1">
    <citation type="submission" date="2022-03" db="EMBL/GenBank/DDBJ databases">
        <title>Genomic Encyclopedia of Type Strains, Phase III (KMG-III): the genomes of soil and plant-associated and newly described type strains.</title>
        <authorList>
            <person name="Whitman W."/>
        </authorList>
    </citation>
    <scope>NUCLEOTIDE SEQUENCE</scope>
    <source>
        <strain evidence="9">ANL 6-2</strain>
    </source>
</reference>
<evidence type="ECO:0000256" key="3">
    <source>
        <dbReference type="ARBA" id="ARBA00005349"/>
    </source>
</evidence>
<dbReference type="RefSeq" id="WP_253472603.1">
    <property type="nucleotide sequence ID" value="NZ_JALJXV010000001.1"/>
</dbReference>
<dbReference type="PRINTS" id="PR00420">
    <property type="entry name" value="RNGMNOXGNASE"/>
</dbReference>
<proteinExistence type="inferred from homology"/>
<keyword evidence="6 9" id="KW-0560">Oxidoreductase</keyword>
<dbReference type="InterPro" id="IPR051205">
    <property type="entry name" value="UbiH/COQ6_monooxygenase"/>
</dbReference>
<evidence type="ECO:0000256" key="6">
    <source>
        <dbReference type="ARBA" id="ARBA00023002"/>
    </source>
</evidence>
<dbReference type="NCBIfam" id="TIGR01988">
    <property type="entry name" value="Ubi-OHases"/>
    <property type="match status" value="1"/>
</dbReference>
<comment type="similarity">
    <text evidence="3">Belongs to the UbiH/COQ6 family.</text>
</comment>
<organism evidence="9 10">
    <name type="scientific">Natronocella acetinitrilica</name>
    <dbReference type="NCBI Taxonomy" id="414046"/>
    <lineage>
        <taxon>Bacteria</taxon>
        <taxon>Pseudomonadati</taxon>
        <taxon>Pseudomonadota</taxon>
        <taxon>Gammaproteobacteria</taxon>
        <taxon>Chromatiales</taxon>
        <taxon>Ectothiorhodospiraceae</taxon>
        <taxon>Natronocella</taxon>
    </lineage>
</organism>
<comment type="caution">
    <text evidence="9">The sequence shown here is derived from an EMBL/GenBank/DDBJ whole genome shotgun (WGS) entry which is preliminary data.</text>
</comment>
<keyword evidence="5" id="KW-0274">FAD</keyword>
<accession>A0AAE3G0A3</accession>
<evidence type="ECO:0000313" key="9">
    <source>
        <dbReference type="EMBL" id="MCP1672990.1"/>
    </source>
</evidence>
<evidence type="ECO:0000256" key="5">
    <source>
        <dbReference type="ARBA" id="ARBA00022827"/>
    </source>
</evidence>
<dbReference type="NCBIfam" id="NF004356">
    <property type="entry name" value="PRK05732.1"/>
    <property type="match status" value="1"/>
</dbReference>
<dbReference type="Proteomes" id="UP001205843">
    <property type="component" value="Unassembled WGS sequence"/>
</dbReference>
<sequence>MQTMPEVDVLIVGGGLVGASLARALAGSPLRIALAEAVPPADPGQPSFDDRSTALAPTSRRLFQALGRWSEIAPEAAPIRGIHVSDQGRFGVTRLRASDEGLETLGHVAPNRVLGRALAAGLETQANLHLYAPARVTEVEQSDAGVRVGLDGDAVPERIHARLVIAADGSRSRLRKRLGLALTERDYGQSGIVANVAPARDHGGWAYERFTREGPLAVLPQTGGRCALVWTMNTERADAVMALDDDACLAQLQQAFGYRLGAFVRLGRRQAYPLQLLRMPRRVAGRVLFVGNAARTLHPVAGQGFNLALRDVAELAERLHAVACAGGDPGAAGVLHDYERARQADEGRVVALTDGLVRLFSNANPFLALGRNLGLLAMDLLPTLRREFAHQAMGRRARLPRLSRGLPLQMMVDDGTS</sequence>
<protein>
    <submittedName>
        <fullName evidence="9">2-octaprenyl-6-methoxyphenol hydroxylase</fullName>
        <ecNumber evidence="9">1.14.13.-</ecNumber>
    </submittedName>
</protein>
<dbReference type="GO" id="GO:0008681">
    <property type="term" value="F:2-octaprenyl-6-methoxyphenol hydroxylase activity"/>
    <property type="evidence" value="ECO:0007669"/>
    <property type="project" value="InterPro"/>
</dbReference>
<comment type="cofactor">
    <cofactor evidence="1">
        <name>FAD</name>
        <dbReference type="ChEBI" id="CHEBI:57692"/>
    </cofactor>
</comment>
<dbReference type="SUPFAM" id="SSF51905">
    <property type="entry name" value="FAD/NAD(P)-binding domain"/>
    <property type="match status" value="1"/>
</dbReference>
<dbReference type="AlphaFoldDB" id="A0AAE3G0A3"/>
<evidence type="ECO:0000256" key="2">
    <source>
        <dbReference type="ARBA" id="ARBA00004749"/>
    </source>
</evidence>
<dbReference type="EMBL" id="JALJXV010000001">
    <property type="protein sequence ID" value="MCP1672990.1"/>
    <property type="molecule type" value="Genomic_DNA"/>
</dbReference>
<comment type="pathway">
    <text evidence="2">Cofactor biosynthesis; ubiquinone biosynthesis.</text>
</comment>
<evidence type="ECO:0000256" key="7">
    <source>
        <dbReference type="ARBA" id="ARBA00023033"/>
    </source>
</evidence>
<feature type="domain" description="FAD-binding" evidence="8">
    <location>
        <begin position="6"/>
        <end position="345"/>
    </location>
</feature>
<dbReference type="NCBIfam" id="TIGR01984">
    <property type="entry name" value="UbiH"/>
    <property type="match status" value="1"/>
</dbReference>
<dbReference type="Gene3D" id="3.50.50.60">
    <property type="entry name" value="FAD/NAD(P)-binding domain"/>
    <property type="match status" value="2"/>
</dbReference>
<dbReference type="Pfam" id="PF01494">
    <property type="entry name" value="FAD_binding_3"/>
    <property type="match status" value="1"/>
</dbReference>
<evidence type="ECO:0000259" key="8">
    <source>
        <dbReference type="Pfam" id="PF01494"/>
    </source>
</evidence>